<dbReference type="InterPro" id="IPR028098">
    <property type="entry name" value="Glyco_trans_4-like_N"/>
</dbReference>
<feature type="domain" description="Glycosyl transferase family 1" evidence="1">
    <location>
        <begin position="519"/>
        <end position="677"/>
    </location>
</feature>
<dbReference type="Proteomes" id="UP000187408">
    <property type="component" value="Unassembled WGS sequence"/>
</dbReference>
<dbReference type="SUPFAM" id="SSF89550">
    <property type="entry name" value="PHP domain-like"/>
    <property type="match status" value="1"/>
</dbReference>
<organism evidence="3 4">
    <name type="scientific">Desulfurobacterium indicum</name>
    <dbReference type="NCBI Taxonomy" id="1914305"/>
    <lineage>
        <taxon>Bacteria</taxon>
        <taxon>Pseudomonadati</taxon>
        <taxon>Aquificota</taxon>
        <taxon>Aquificia</taxon>
        <taxon>Desulfurobacteriales</taxon>
        <taxon>Desulfurobacteriaceae</taxon>
        <taxon>Desulfurobacterium</taxon>
    </lineage>
</organism>
<proteinExistence type="predicted"/>
<dbReference type="InterPro" id="IPR001296">
    <property type="entry name" value="Glyco_trans_1"/>
</dbReference>
<dbReference type="Pfam" id="PF00534">
    <property type="entry name" value="Glycos_transf_1"/>
    <property type="match status" value="1"/>
</dbReference>
<dbReference type="CDD" id="cd03814">
    <property type="entry name" value="GT4-like"/>
    <property type="match status" value="1"/>
</dbReference>
<protein>
    <recommendedName>
        <fullName evidence="5">Glycosyl transferase family 1</fullName>
    </recommendedName>
</protein>
<evidence type="ECO:0008006" key="5">
    <source>
        <dbReference type="Google" id="ProtNLM"/>
    </source>
</evidence>
<dbReference type="PANTHER" id="PTHR45947">
    <property type="entry name" value="SULFOQUINOVOSYL TRANSFERASE SQD2"/>
    <property type="match status" value="1"/>
</dbReference>
<reference evidence="3 4" key="1">
    <citation type="submission" date="2016-10" db="EMBL/GenBank/DDBJ databases">
        <title>Genome sequence of a sulfur-reducing bacterium Desulfurobacterium indicum K6013.</title>
        <authorList>
            <person name="Cao J."/>
            <person name="Shao Z."/>
            <person name="Alain K."/>
            <person name="Jebbar M."/>
        </authorList>
    </citation>
    <scope>NUCLEOTIDE SEQUENCE [LARGE SCALE GENOMIC DNA]</scope>
    <source>
        <strain evidence="3 4">K6013</strain>
    </source>
</reference>
<name>A0A1R1MJ95_9BACT</name>
<dbReference type="STRING" id="1914305.BLW93_08505"/>
<comment type="caution">
    <text evidence="3">The sequence shown here is derived from an EMBL/GenBank/DDBJ whole genome shotgun (WGS) entry which is preliminary data.</text>
</comment>
<dbReference type="InterPro" id="IPR016195">
    <property type="entry name" value="Pol/histidinol_Pase-like"/>
</dbReference>
<keyword evidence="4" id="KW-1185">Reference proteome</keyword>
<dbReference type="EMBL" id="MOEN01000053">
    <property type="protein sequence ID" value="OMH39833.1"/>
    <property type="molecule type" value="Genomic_DNA"/>
</dbReference>
<sequence length="695" mass="80130">MWGVPQEVIPFLKLTQNIVHYQDGCKVHVLAIDITEKLHEEIQYLRNNIYELVDFLNENNVTFILAHPLYDMDGKLSPHHVEKFLLMFDNWEIFNGTRSRLSANLTKKLTTFFNWQKIEELADKHGFLKRKRKRIAFTGGSDDHGGFEAGNTFTFVKSGTTVEDLKQAIEECRTVPSGNHGSPQKLTHTVMNIAFQGTAKNFNMGNIKELISGLLTEEKRKRSINWLIKSAKREQFFKKVIGQEYDNVREDVHQKIYKFVNSIVPYAINNLTEKGTDFETLTSSVGLITLSLLPLATYATTYWQRAMEKRKSADLYFELTGKEHIEGKLAIFTDTFFEINGVARTYQRIADIAKEENLNLQIILSENRKCPEDKQIKIFKPIISFPLPEYEELHINIPNFLEVLDYVERENFDVIYAATPGVLGLTAFAISKILNLPFVSTFHTDIPEYVYKYTNDHLTKGVIWKLLSAYYNCCDRVLSPSFHYRNILIEHGVKAEKIRVFNRGVDLERFNPSYKDINFWKRFDRNYNGEKVILYVGRVSKEKEIDTFIYVAKSMKDRKDLKFVIVGDGPYRKEAENKAENVLFTGYLEGKDLSTAYASSFLFLFPSTTETFGNVILEAYASGLPVIVSNKGASRENVIDGKTGFIVNCSPEAYIEKITRLLEDSQLYRALKTNAENYVKQMDYKTLLGSVRYFV</sequence>
<dbReference type="AlphaFoldDB" id="A0A1R1MJ95"/>
<evidence type="ECO:0000259" key="1">
    <source>
        <dbReference type="Pfam" id="PF00534"/>
    </source>
</evidence>
<dbReference type="Gene3D" id="3.40.50.2000">
    <property type="entry name" value="Glycogen Phosphorylase B"/>
    <property type="match status" value="2"/>
</dbReference>
<dbReference type="SUPFAM" id="SSF53756">
    <property type="entry name" value="UDP-Glycosyltransferase/glycogen phosphorylase"/>
    <property type="match status" value="1"/>
</dbReference>
<evidence type="ECO:0000313" key="4">
    <source>
        <dbReference type="Proteomes" id="UP000187408"/>
    </source>
</evidence>
<gene>
    <name evidence="3" type="ORF">BLW93_08505</name>
</gene>
<evidence type="ECO:0000313" key="3">
    <source>
        <dbReference type="EMBL" id="OMH39833.1"/>
    </source>
</evidence>
<accession>A0A1R1MJ95</accession>
<dbReference type="Gene3D" id="3.20.20.140">
    <property type="entry name" value="Metal-dependent hydrolases"/>
    <property type="match status" value="1"/>
</dbReference>
<dbReference type="GO" id="GO:0016758">
    <property type="term" value="F:hexosyltransferase activity"/>
    <property type="evidence" value="ECO:0007669"/>
    <property type="project" value="TreeGrafter"/>
</dbReference>
<dbReference type="InterPro" id="IPR050194">
    <property type="entry name" value="Glycosyltransferase_grp1"/>
</dbReference>
<dbReference type="Pfam" id="PF13439">
    <property type="entry name" value="Glyco_transf_4"/>
    <property type="match status" value="1"/>
</dbReference>
<feature type="domain" description="Glycosyltransferase subfamily 4-like N-terminal" evidence="2">
    <location>
        <begin position="339"/>
        <end position="509"/>
    </location>
</feature>
<dbReference type="PANTHER" id="PTHR45947:SF3">
    <property type="entry name" value="SULFOQUINOVOSYL TRANSFERASE SQD2"/>
    <property type="match status" value="1"/>
</dbReference>
<evidence type="ECO:0000259" key="2">
    <source>
        <dbReference type="Pfam" id="PF13439"/>
    </source>
</evidence>